<evidence type="ECO:0000256" key="1">
    <source>
        <dbReference type="ARBA" id="ARBA00004496"/>
    </source>
</evidence>
<dbReference type="CDD" id="cd00383">
    <property type="entry name" value="trans_reg_C"/>
    <property type="match status" value="1"/>
</dbReference>
<feature type="domain" description="OmpR/PhoB-type" evidence="10">
    <location>
        <begin position="127"/>
        <end position="226"/>
    </location>
</feature>
<evidence type="ECO:0000256" key="5">
    <source>
        <dbReference type="ARBA" id="ARBA00023125"/>
    </source>
</evidence>
<keyword evidence="12" id="KW-1185">Reference proteome</keyword>
<dbReference type="PANTHER" id="PTHR48111">
    <property type="entry name" value="REGULATOR OF RPOS"/>
    <property type="match status" value="1"/>
</dbReference>
<dbReference type="PANTHER" id="PTHR48111:SF1">
    <property type="entry name" value="TWO-COMPONENT RESPONSE REGULATOR ORR33"/>
    <property type="match status" value="1"/>
</dbReference>
<evidence type="ECO:0000256" key="7">
    <source>
        <dbReference type="PROSITE-ProRule" id="PRU00169"/>
    </source>
</evidence>
<evidence type="ECO:0000256" key="4">
    <source>
        <dbReference type="ARBA" id="ARBA00023015"/>
    </source>
</evidence>
<dbReference type="PROSITE" id="PS51755">
    <property type="entry name" value="OMPR_PHOB"/>
    <property type="match status" value="1"/>
</dbReference>
<keyword evidence="5 8" id="KW-0238">DNA-binding</keyword>
<dbReference type="SMART" id="SM00448">
    <property type="entry name" value="REC"/>
    <property type="match status" value="1"/>
</dbReference>
<reference evidence="11 12" key="1">
    <citation type="submission" date="2023-09" db="EMBL/GenBank/DDBJ databases">
        <authorList>
            <person name="Page C.A."/>
            <person name="Perez-Diaz I.M."/>
        </authorList>
    </citation>
    <scope>NUCLEOTIDE SEQUENCE [LARGE SCALE GENOMIC DNA]</scope>
    <source>
        <strain evidence="11 12">Ll15</strain>
    </source>
</reference>
<keyword evidence="6" id="KW-0804">Transcription</keyword>
<protein>
    <submittedName>
        <fullName evidence="11">Response regulator transcription factor</fullName>
    </submittedName>
</protein>
<dbReference type="PROSITE" id="PS50110">
    <property type="entry name" value="RESPONSE_REGULATORY"/>
    <property type="match status" value="1"/>
</dbReference>
<feature type="domain" description="Response regulatory" evidence="9">
    <location>
        <begin position="5"/>
        <end position="118"/>
    </location>
</feature>
<comment type="subcellular location">
    <subcellularLocation>
        <location evidence="1">Cytoplasm</location>
    </subcellularLocation>
</comment>
<dbReference type="InterPro" id="IPR036388">
    <property type="entry name" value="WH-like_DNA-bd_sf"/>
</dbReference>
<evidence type="ECO:0000256" key="8">
    <source>
        <dbReference type="PROSITE-ProRule" id="PRU01091"/>
    </source>
</evidence>
<dbReference type="SMART" id="SM00862">
    <property type="entry name" value="Trans_reg_C"/>
    <property type="match status" value="1"/>
</dbReference>
<gene>
    <name evidence="11" type="ORF">R6U77_00250</name>
</gene>
<dbReference type="Proteomes" id="UP001322664">
    <property type="component" value="Chromosome"/>
</dbReference>
<dbReference type="SUPFAM" id="SSF52172">
    <property type="entry name" value="CheY-like"/>
    <property type="match status" value="1"/>
</dbReference>
<dbReference type="Gene3D" id="3.40.50.2300">
    <property type="match status" value="1"/>
</dbReference>
<keyword evidence="2 7" id="KW-0597">Phosphoprotein</keyword>
<dbReference type="Gene3D" id="6.10.250.690">
    <property type="match status" value="1"/>
</dbReference>
<dbReference type="InterPro" id="IPR001867">
    <property type="entry name" value="OmpR/PhoB-type_DNA-bd"/>
</dbReference>
<feature type="DNA-binding region" description="OmpR/PhoB-type" evidence="8">
    <location>
        <begin position="127"/>
        <end position="226"/>
    </location>
</feature>
<dbReference type="RefSeq" id="WP_319836955.1">
    <property type="nucleotide sequence ID" value="NZ_CP137624.1"/>
</dbReference>
<accession>A0ABZ0RYR1</accession>
<keyword evidence="3" id="KW-0902">Two-component regulatory system</keyword>
<organism evidence="11 12">
    <name type="scientific">Lysinibacillus louembei</name>
    <dbReference type="NCBI Taxonomy" id="1470088"/>
    <lineage>
        <taxon>Bacteria</taxon>
        <taxon>Bacillati</taxon>
        <taxon>Bacillota</taxon>
        <taxon>Bacilli</taxon>
        <taxon>Bacillales</taxon>
        <taxon>Bacillaceae</taxon>
        <taxon>Lysinibacillus</taxon>
    </lineage>
</organism>
<dbReference type="InterPro" id="IPR011006">
    <property type="entry name" value="CheY-like_superfamily"/>
</dbReference>
<feature type="modified residue" description="4-aspartylphosphate" evidence="7">
    <location>
        <position position="54"/>
    </location>
</feature>
<dbReference type="Pfam" id="PF00486">
    <property type="entry name" value="Trans_reg_C"/>
    <property type="match status" value="1"/>
</dbReference>
<keyword evidence="4" id="KW-0805">Transcription regulation</keyword>
<evidence type="ECO:0000259" key="9">
    <source>
        <dbReference type="PROSITE" id="PS50110"/>
    </source>
</evidence>
<dbReference type="InterPro" id="IPR001789">
    <property type="entry name" value="Sig_transdc_resp-reg_receiver"/>
</dbReference>
<dbReference type="InterPro" id="IPR016032">
    <property type="entry name" value="Sig_transdc_resp-reg_C-effctor"/>
</dbReference>
<evidence type="ECO:0000256" key="3">
    <source>
        <dbReference type="ARBA" id="ARBA00023012"/>
    </source>
</evidence>
<dbReference type="CDD" id="cd17574">
    <property type="entry name" value="REC_OmpR"/>
    <property type="match status" value="1"/>
</dbReference>
<evidence type="ECO:0000259" key="10">
    <source>
        <dbReference type="PROSITE" id="PS51755"/>
    </source>
</evidence>
<evidence type="ECO:0000313" key="12">
    <source>
        <dbReference type="Proteomes" id="UP001322664"/>
    </source>
</evidence>
<evidence type="ECO:0000313" key="11">
    <source>
        <dbReference type="EMBL" id="WPK12154.1"/>
    </source>
</evidence>
<dbReference type="SUPFAM" id="SSF46894">
    <property type="entry name" value="C-terminal effector domain of the bipartite response regulators"/>
    <property type="match status" value="1"/>
</dbReference>
<name>A0ABZ0RYR1_9BACI</name>
<dbReference type="Pfam" id="PF00072">
    <property type="entry name" value="Response_reg"/>
    <property type="match status" value="1"/>
</dbReference>
<evidence type="ECO:0000256" key="2">
    <source>
        <dbReference type="ARBA" id="ARBA00022553"/>
    </source>
</evidence>
<proteinExistence type="predicted"/>
<evidence type="ECO:0000256" key="6">
    <source>
        <dbReference type="ARBA" id="ARBA00023163"/>
    </source>
</evidence>
<dbReference type="EMBL" id="CP137624">
    <property type="protein sequence ID" value="WPK12154.1"/>
    <property type="molecule type" value="Genomic_DNA"/>
</dbReference>
<dbReference type="Gene3D" id="1.10.10.10">
    <property type="entry name" value="Winged helix-like DNA-binding domain superfamily/Winged helix DNA-binding domain"/>
    <property type="match status" value="1"/>
</dbReference>
<dbReference type="InterPro" id="IPR039420">
    <property type="entry name" value="WalR-like"/>
</dbReference>
<sequence length="228" mass="25912">MAGEKILIVEDDEDIMEVLALSMKSANYIVSQATTFQEGWDAVAKKQPDLILLDVNLPDGDGFQLAKKIREISDAIIIFVTVNHLIDEKLHGFEVGADDYVTKPFIPKELVARVQAHLKRRVATASQQIIKLDQLEVHIDDKMVYKQGQLVNLFTKERQLLFYLIENINKVLSVEQLINHAWGFDGTADAKTLSVHMSTLRRKIEDNPSQPKYIQTVRGFGYIFSNKD</sequence>